<evidence type="ECO:0000256" key="1">
    <source>
        <dbReference type="SAM" id="SignalP"/>
    </source>
</evidence>
<organism evidence="2 3">
    <name type="scientific">Pelagicoccus mobilis</name>
    <dbReference type="NCBI Taxonomy" id="415221"/>
    <lineage>
        <taxon>Bacteria</taxon>
        <taxon>Pseudomonadati</taxon>
        <taxon>Verrucomicrobiota</taxon>
        <taxon>Opitutia</taxon>
        <taxon>Puniceicoccales</taxon>
        <taxon>Pelagicoccaceae</taxon>
        <taxon>Pelagicoccus</taxon>
    </lineage>
</organism>
<evidence type="ECO:0000313" key="3">
    <source>
        <dbReference type="Proteomes" id="UP000617628"/>
    </source>
</evidence>
<accession>A0A934RZZ2</accession>
<feature type="chain" id="PRO_5037726243" description="Tetratricopeptide repeat protein" evidence="1">
    <location>
        <begin position="26"/>
        <end position="284"/>
    </location>
</feature>
<keyword evidence="3" id="KW-1185">Reference proteome</keyword>
<comment type="caution">
    <text evidence="2">The sequence shown here is derived from an EMBL/GenBank/DDBJ whole genome shotgun (WGS) entry which is preliminary data.</text>
</comment>
<keyword evidence="1" id="KW-0732">Signal</keyword>
<gene>
    <name evidence="2" type="ORF">JIN87_10980</name>
</gene>
<feature type="signal peptide" evidence="1">
    <location>
        <begin position="1"/>
        <end position="25"/>
    </location>
</feature>
<protein>
    <recommendedName>
        <fullName evidence="4">Tetratricopeptide repeat protein</fullName>
    </recommendedName>
</protein>
<reference evidence="2" key="1">
    <citation type="submission" date="2021-01" db="EMBL/GenBank/DDBJ databases">
        <title>Modified the classification status of verrucomicrobia.</title>
        <authorList>
            <person name="Feng X."/>
        </authorList>
    </citation>
    <scope>NUCLEOTIDE SEQUENCE</scope>
    <source>
        <strain evidence="2">KCTC 13126</strain>
    </source>
</reference>
<sequence>MNTLQTLQRTFLLLGAFVFALPSSAQDEERPIWEQEAMLIYHGRSTEFNRLRSLGKDNKRLALYTTALDTLNGKTEVEEDEEPYRVAQRIFNMIIADNNSDAIGLASAYYLARIKQSNPYERDIAEAKMLYWNLYDRWPERFFGQMAFVKYVTLHIYDDDGSGEDVQDRIQSVEPLIEDMTIPELRQNVHRIVGEAYASFELDSELAYEHLLEAYRLGIKVDSIKVEVLERIAGLGEELGKQERALKAYDELIMIAPFHENAKAFSEAAARLRVELGEAALQDA</sequence>
<dbReference type="Proteomes" id="UP000617628">
    <property type="component" value="Unassembled WGS sequence"/>
</dbReference>
<dbReference type="RefSeq" id="WP_200355605.1">
    <property type="nucleotide sequence ID" value="NZ_JAENIL010000017.1"/>
</dbReference>
<evidence type="ECO:0000313" key="2">
    <source>
        <dbReference type="EMBL" id="MBK1877392.1"/>
    </source>
</evidence>
<evidence type="ECO:0008006" key="4">
    <source>
        <dbReference type="Google" id="ProtNLM"/>
    </source>
</evidence>
<proteinExistence type="predicted"/>
<dbReference type="EMBL" id="JAENIL010000017">
    <property type="protein sequence ID" value="MBK1877392.1"/>
    <property type="molecule type" value="Genomic_DNA"/>
</dbReference>
<name>A0A934RZZ2_9BACT</name>
<dbReference type="AlphaFoldDB" id="A0A934RZZ2"/>